<dbReference type="RefSeq" id="WP_096054585.1">
    <property type="nucleotide sequence ID" value="NZ_CP023344.1"/>
</dbReference>
<reference evidence="1 2" key="1">
    <citation type="submission" date="2017-09" db="EMBL/GenBank/DDBJ databases">
        <title>Complete genome sequence of Verrucomicrobial strain HZ-65, isolated from freshwater.</title>
        <authorList>
            <person name="Choi A."/>
        </authorList>
    </citation>
    <scope>NUCLEOTIDE SEQUENCE [LARGE SCALE GENOMIC DNA]</scope>
    <source>
        <strain evidence="1 2">HZ-65</strain>
    </source>
</reference>
<evidence type="ECO:0000313" key="1">
    <source>
        <dbReference type="EMBL" id="ATC62950.1"/>
    </source>
</evidence>
<organism evidence="1 2">
    <name type="scientific">Nibricoccus aquaticus</name>
    <dbReference type="NCBI Taxonomy" id="2576891"/>
    <lineage>
        <taxon>Bacteria</taxon>
        <taxon>Pseudomonadati</taxon>
        <taxon>Verrucomicrobiota</taxon>
        <taxon>Opitutia</taxon>
        <taxon>Opitutales</taxon>
        <taxon>Opitutaceae</taxon>
        <taxon>Nibricoccus</taxon>
    </lineage>
</organism>
<dbReference type="AlphaFoldDB" id="A0A290Q701"/>
<protein>
    <submittedName>
        <fullName evidence="1">Uncharacterized protein</fullName>
    </submittedName>
</protein>
<accession>A0A290Q701</accession>
<name>A0A290Q701_9BACT</name>
<dbReference type="OrthoDB" id="188589at2"/>
<proteinExistence type="predicted"/>
<dbReference type="Proteomes" id="UP000217265">
    <property type="component" value="Chromosome"/>
</dbReference>
<sequence length="219" mass="23515">MPQDPHAQFDSTVLDKIELSPIGAVPHTPAYQDAMKRLYASHQVYADADHKDGHVTARSLASRAYFHADNLEAVATGKIADTALEGNAAIFERYLQSLNPAQRAKAEPYRATVPGKAIHHRKHAGAVAPAIHDPIHTLFLVPGGGPHPGLPGNYLFGFVAEVPPKAGAGGWEIQLHDHQDGVEIFAASSFAEAFEKLQDVLASAPFHLSELDELGFHSG</sequence>
<evidence type="ECO:0000313" key="2">
    <source>
        <dbReference type="Proteomes" id="UP000217265"/>
    </source>
</evidence>
<gene>
    <name evidence="1" type="ORF">CMV30_02655</name>
</gene>
<dbReference type="KEGG" id="vbh:CMV30_02655"/>
<dbReference type="EMBL" id="CP023344">
    <property type="protein sequence ID" value="ATC62950.1"/>
    <property type="molecule type" value="Genomic_DNA"/>
</dbReference>
<keyword evidence="2" id="KW-1185">Reference proteome</keyword>